<sequence>MSLKSYTFTHSKWNNQVSEFCRRHVSINKSLLSFMNRILLNSSLTQDITFFCDKKKSFYEKTAKGKLITGHATNKH</sequence>
<evidence type="ECO:0000313" key="1">
    <source>
        <dbReference type="EMBL" id="CRK90357.1"/>
    </source>
</evidence>
<name>A0A1J1HQP4_9DIPT</name>
<protein>
    <submittedName>
        <fullName evidence="1">CLUMA_CG004040, isoform A</fullName>
    </submittedName>
</protein>
<gene>
    <name evidence="1" type="ORF">CLUMA_CG004040</name>
</gene>
<dbReference type="AlphaFoldDB" id="A0A1J1HQP4"/>
<evidence type="ECO:0000313" key="2">
    <source>
        <dbReference type="Proteomes" id="UP000183832"/>
    </source>
</evidence>
<keyword evidence="2" id="KW-1185">Reference proteome</keyword>
<accession>A0A1J1HQP4</accession>
<dbReference type="Proteomes" id="UP000183832">
    <property type="component" value="Unassembled WGS sequence"/>
</dbReference>
<reference evidence="1 2" key="1">
    <citation type="submission" date="2015-04" db="EMBL/GenBank/DDBJ databases">
        <authorList>
            <person name="Syromyatnikov M.Y."/>
            <person name="Popov V.N."/>
        </authorList>
    </citation>
    <scope>NUCLEOTIDE SEQUENCE [LARGE SCALE GENOMIC DNA]</scope>
</reference>
<proteinExistence type="predicted"/>
<organism evidence="1 2">
    <name type="scientific">Clunio marinus</name>
    <dbReference type="NCBI Taxonomy" id="568069"/>
    <lineage>
        <taxon>Eukaryota</taxon>
        <taxon>Metazoa</taxon>
        <taxon>Ecdysozoa</taxon>
        <taxon>Arthropoda</taxon>
        <taxon>Hexapoda</taxon>
        <taxon>Insecta</taxon>
        <taxon>Pterygota</taxon>
        <taxon>Neoptera</taxon>
        <taxon>Endopterygota</taxon>
        <taxon>Diptera</taxon>
        <taxon>Nematocera</taxon>
        <taxon>Chironomoidea</taxon>
        <taxon>Chironomidae</taxon>
        <taxon>Clunio</taxon>
    </lineage>
</organism>
<dbReference type="EMBL" id="CVRI01000018">
    <property type="protein sequence ID" value="CRK90357.1"/>
    <property type="molecule type" value="Genomic_DNA"/>
</dbReference>